<dbReference type="InterPro" id="IPR035965">
    <property type="entry name" value="PAS-like_dom_sf"/>
</dbReference>
<dbReference type="OrthoDB" id="9813151at2"/>
<keyword evidence="3" id="KW-0597">Phosphoprotein</keyword>
<comment type="caution">
    <text evidence="8">The sequence shown here is derived from an EMBL/GenBank/DDBJ whole genome shotgun (WGS) entry which is preliminary data.</text>
</comment>
<dbReference type="SUPFAM" id="SSF47384">
    <property type="entry name" value="Homodimeric domain of signal transducing histidine kinase"/>
    <property type="match status" value="1"/>
</dbReference>
<reference evidence="8 9" key="1">
    <citation type="submission" date="2017-11" db="EMBL/GenBank/DDBJ databases">
        <title>Genomic Encyclopedia of Archaeal and Bacterial Type Strains, Phase II (KMG-II): From Individual Species to Whole Genera.</title>
        <authorList>
            <person name="Goeker M."/>
        </authorList>
    </citation>
    <scope>NUCLEOTIDE SEQUENCE [LARGE SCALE GENOMIC DNA]</scope>
    <source>
        <strain evidence="8 9">DSM 28175</strain>
    </source>
</reference>
<dbReference type="SMART" id="SM00388">
    <property type="entry name" value="HisKA"/>
    <property type="match status" value="1"/>
</dbReference>
<dbReference type="FunFam" id="3.30.565.10:FF:000006">
    <property type="entry name" value="Sensor histidine kinase WalK"/>
    <property type="match status" value="1"/>
</dbReference>
<dbReference type="SUPFAM" id="SSF55874">
    <property type="entry name" value="ATPase domain of HSP90 chaperone/DNA topoisomerase II/histidine kinase"/>
    <property type="match status" value="1"/>
</dbReference>
<sequence length="528" mass="59752">MPLQNMQTTSYAHYLEGGGEMGQLIRDFDWNATVLGTPDQWSTSLLTTVSIMLNSRFPMFLWWGPELIQFYNDAYRPSLGKDGKHPTALGQRGVDCWPEAWDVIKPMIDGVLSTGEATWSEDQLIPIYRNNQLENVYWTFSHSRVIDETGQPAGVLVICSETTEKVNAYNTIKSAKQDLEFAIEAAELGTWDLNPLTGYFVGNERLKEWFGLPPQENIDLDLAISAIIEEDRQRVRDAIAKAVAPGSDGNYTIVYTVTSLTTGVKSVLEVKGKALFNEEDEAYRFSGIAQEVTEAYKLQQRKDEFISVASHELKTPITSISASMQILQKLVKNDPSSEKIPVFINKANNNLSKLTNLLDDLLNVTKIQQGQLALNITRFDIVDLIRDCCDYINYNSEHEFKLMGEEEVMIFADYRRIYQVMINLIGNAVKYSPQSNRVEITIYHDEENVTVSVRDFGIGINPEKLPHLFDRYYRVDAFGHQFSGLGLGLYITAEIIQRHNGKIGVDSNLGAGSNFWFTLPMDDRMVEQ</sequence>
<dbReference type="RefSeq" id="WP_100340319.1">
    <property type="nucleotide sequence ID" value="NZ_PGFJ01000001.1"/>
</dbReference>
<comment type="catalytic activity">
    <reaction evidence="1">
        <text>ATP + protein L-histidine = ADP + protein N-phospho-L-histidine.</text>
        <dbReference type="EC" id="2.7.13.3"/>
    </reaction>
</comment>
<dbReference type="InterPro" id="IPR036097">
    <property type="entry name" value="HisK_dim/P_sf"/>
</dbReference>
<dbReference type="InterPro" id="IPR036890">
    <property type="entry name" value="HATPase_C_sf"/>
</dbReference>
<evidence type="ECO:0000256" key="6">
    <source>
        <dbReference type="ARBA" id="ARBA00023012"/>
    </source>
</evidence>
<feature type="domain" description="Histidine kinase" evidence="7">
    <location>
        <begin position="308"/>
        <end position="523"/>
    </location>
</feature>
<evidence type="ECO:0000313" key="8">
    <source>
        <dbReference type="EMBL" id="PJJ84110.1"/>
    </source>
</evidence>
<dbReference type="Pfam" id="PF00512">
    <property type="entry name" value="HisKA"/>
    <property type="match status" value="1"/>
</dbReference>
<dbReference type="InterPro" id="IPR003594">
    <property type="entry name" value="HATPase_dom"/>
</dbReference>
<dbReference type="PROSITE" id="PS50109">
    <property type="entry name" value="HIS_KIN"/>
    <property type="match status" value="1"/>
</dbReference>
<dbReference type="Gene3D" id="1.10.287.130">
    <property type="match status" value="1"/>
</dbReference>
<evidence type="ECO:0000313" key="9">
    <source>
        <dbReference type="Proteomes" id="UP000242687"/>
    </source>
</evidence>
<name>A0A2H9VTG0_9SPHI</name>
<dbReference type="InterPro" id="IPR004358">
    <property type="entry name" value="Sig_transdc_His_kin-like_C"/>
</dbReference>
<organism evidence="8 9">
    <name type="scientific">Mucilaginibacter auburnensis</name>
    <dbReference type="NCBI Taxonomy" id="1457233"/>
    <lineage>
        <taxon>Bacteria</taxon>
        <taxon>Pseudomonadati</taxon>
        <taxon>Bacteroidota</taxon>
        <taxon>Sphingobacteriia</taxon>
        <taxon>Sphingobacteriales</taxon>
        <taxon>Sphingobacteriaceae</taxon>
        <taxon>Mucilaginibacter</taxon>
    </lineage>
</organism>
<dbReference type="Proteomes" id="UP000242687">
    <property type="component" value="Unassembled WGS sequence"/>
</dbReference>
<dbReference type="Gene3D" id="3.30.565.10">
    <property type="entry name" value="Histidine kinase-like ATPase, C-terminal domain"/>
    <property type="match status" value="1"/>
</dbReference>
<evidence type="ECO:0000256" key="5">
    <source>
        <dbReference type="ARBA" id="ARBA00022777"/>
    </source>
</evidence>
<dbReference type="InterPro" id="IPR005467">
    <property type="entry name" value="His_kinase_dom"/>
</dbReference>
<evidence type="ECO:0000256" key="2">
    <source>
        <dbReference type="ARBA" id="ARBA00012438"/>
    </source>
</evidence>
<dbReference type="InterPro" id="IPR003661">
    <property type="entry name" value="HisK_dim/P_dom"/>
</dbReference>
<gene>
    <name evidence="8" type="ORF">CLV57_1114</name>
</gene>
<dbReference type="CDD" id="cd00082">
    <property type="entry name" value="HisKA"/>
    <property type="match status" value="1"/>
</dbReference>
<keyword evidence="4" id="KW-0808">Transferase</keyword>
<dbReference type="EC" id="2.7.13.3" evidence="2"/>
<evidence type="ECO:0000259" key="7">
    <source>
        <dbReference type="PROSITE" id="PS50109"/>
    </source>
</evidence>
<dbReference type="SMART" id="SM00387">
    <property type="entry name" value="HATPase_c"/>
    <property type="match status" value="1"/>
</dbReference>
<keyword evidence="6" id="KW-0902">Two-component regulatory system</keyword>
<keyword evidence="9" id="KW-1185">Reference proteome</keyword>
<dbReference type="InterPro" id="IPR050736">
    <property type="entry name" value="Sensor_HK_Regulatory"/>
</dbReference>
<accession>A0A2H9VTG0</accession>
<keyword evidence="5" id="KW-0418">Kinase</keyword>
<evidence type="ECO:0000256" key="4">
    <source>
        <dbReference type="ARBA" id="ARBA00022679"/>
    </source>
</evidence>
<dbReference type="SUPFAM" id="SSF55785">
    <property type="entry name" value="PYP-like sensor domain (PAS domain)"/>
    <property type="match status" value="1"/>
</dbReference>
<dbReference type="Pfam" id="PF02518">
    <property type="entry name" value="HATPase_c"/>
    <property type="match status" value="1"/>
</dbReference>
<dbReference type="EMBL" id="PGFJ01000001">
    <property type="protein sequence ID" value="PJJ84110.1"/>
    <property type="molecule type" value="Genomic_DNA"/>
</dbReference>
<dbReference type="PANTHER" id="PTHR43711:SF31">
    <property type="entry name" value="HISTIDINE KINASE"/>
    <property type="match status" value="1"/>
</dbReference>
<dbReference type="AlphaFoldDB" id="A0A2H9VTG0"/>
<protein>
    <recommendedName>
        <fullName evidence="2">histidine kinase</fullName>
        <ecNumber evidence="2">2.7.13.3</ecNumber>
    </recommendedName>
</protein>
<proteinExistence type="predicted"/>
<dbReference type="Gene3D" id="3.30.450.20">
    <property type="entry name" value="PAS domain"/>
    <property type="match status" value="2"/>
</dbReference>
<dbReference type="GO" id="GO:0000155">
    <property type="term" value="F:phosphorelay sensor kinase activity"/>
    <property type="evidence" value="ECO:0007669"/>
    <property type="project" value="InterPro"/>
</dbReference>
<evidence type="ECO:0000256" key="3">
    <source>
        <dbReference type="ARBA" id="ARBA00022553"/>
    </source>
</evidence>
<dbReference type="PRINTS" id="PR00344">
    <property type="entry name" value="BCTRLSENSOR"/>
</dbReference>
<evidence type="ECO:0000256" key="1">
    <source>
        <dbReference type="ARBA" id="ARBA00000085"/>
    </source>
</evidence>
<dbReference type="PANTHER" id="PTHR43711">
    <property type="entry name" value="TWO-COMPONENT HISTIDINE KINASE"/>
    <property type="match status" value="1"/>
</dbReference>